<comment type="caution">
    <text evidence="2">The sequence shown here is derived from an EMBL/GenBank/DDBJ whole genome shotgun (WGS) entry which is preliminary data.</text>
</comment>
<keyword evidence="3" id="KW-1185">Reference proteome</keyword>
<proteinExistence type="predicted"/>
<name>A0AAE0IH08_9PEZI</name>
<dbReference type="AlphaFoldDB" id="A0AAE0IH08"/>
<protein>
    <submittedName>
        <fullName evidence="2">Uncharacterized protein</fullName>
    </submittedName>
</protein>
<organism evidence="2 3">
    <name type="scientific">Apodospora peruviana</name>
    <dbReference type="NCBI Taxonomy" id="516989"/>
    <lineage>
        <taxon>Eukaryota</taxon>
        <taxon>Fungi</taxon>
        <taxon>Dikarya</taxon>
        <taxon>Ascomycota</taxon>
        <taxon>Pezizomycotina</taxon>
        <taxon>Sordariomycetes</taxon>
        <taxon>Sordariomycetidae</taxon>
        <taxon>Sordariales</taxon>
        <taxon>Lasiosphaeriaceae</taxon>
        <taxon>Apodospora</taxon>
    </lineage>
</organism>
<evidence type="ECO:0000313" key="3">
    <source>
        <dbReference type="Proteomes" id="UP001283341"/>
    </source>
</evidence>
<reference evidence="2" key="1">
    <citation type="journal article" date="2023" name="Mol. Phylogenet. Evol.">
        <title>Genome-scale phylogeny and comparative genomics of the fungal order Sordariales.</title>
        <authorList>
            <person name="Hensen N."/>
            <person name="Bonometti L."/>
            <person name="Westerberg I."/>
            <person name="Brannstrom I.O."/>
            <person name="Guillou S."/>
            <person name="Cros-Aarteil S."/>
            <person name="Calhoun S."/>
            <person name="Haridas S."/>
            <person name="Kuo A."/>
            <person name="Mondo S."/>
            <person name="Pangilinan J."/>
            <person name="Riley R."/>
            <person name="LaButti K."/>
            <person name="Andreopoulos B."/>
            <person name="Lipzen A."/>
            <person name="Chen C."/>
            <person name="Yan M."/>
            <person name="Daum C."/>
            <person name="Ng V."/>
            <person name="Clum A."/>
            <person name="Steindorff A."/>
            <person name="Ohm R.A."/>
            <person name="Martin F."/>
            <person name="Silar P."/>
            <person name="Natvig D.O."/>
            <person name="Lalanne C."/>
            <person name="Gautier V."/>
            <person name="Ament-Velasquez S.L."/>
            <person name="Kruys A."/>
            <person name="Hutchinson M.I."/>
            <person name="Powell A.J."/>
            <person name="Barry K."/>
            <person name="Miller A.N."/>
            <person name="Grigoriev I.V."/>
            <person name="Debuchy R."/>
            <person name="Gladieux P."/>
            <person name="Hiltunen Thoren M."/>
            <person name="Johannesson H."/>
        </authorList>
    </citation>
    <scope>NUCLEOTIDE SEQUENCE</scope>
    <source>
        <strain evidence="2">CBS 118394</strain>
    </source>
</reference>
<reference evidence="2" key="2">
    <citation type="submission" date="2023-06" db="EMBL/GenBank/DDBJ databases">
        <authorList>
            <consortium name="Lawrence Berkeley National Laboratory"/>
            <person name="Haridas S."/>
            <person name="Hensen N."/>
            <person name="Bonometti L."/>
            <person name="Westerberg I."/>
            <person name="Brannstrom I.O."/>
            <person name="Guillou S."/>
            <person name="Cros-Aarteil S."/>
            <person name="Calhoun S."/>
            <person name="Kuo A."/>
            <person name="Mondo S."/>
            <person name="Pangilinan J."/>
            <person name="Riley R."/>
            <person name="Labutti K."/>
            <person name="Andreopoulos B."/>
            <person name="Lipzen A."/>
            <person name="Chen C."/>
            <person name="Yanf M."/>
            <person name="Daum C."/>
            <person name="Ng V."/>
            <person name="Clum A."/>
            <person name="Steindorff A."/>
            <person name="Ohm R."/>
            <person name="Martin F."/>
            <person name="Silar P."/>
            <person name="Natvig D."/>
            <person name="Lalanne C."/>
            <person name="Gautier V."/>
            <person name="Ament-Velasquez S.L."/>
            <person name="Kruys A."/>
            <person name="Hutchinson M.I."/>
            <person name="Powell A.J."/>
            <person name="Barry K."/>
            <person name="Miller A.N."/>
            <person name="Grigoriev I.V."/>
            <person name="Debuchy R."/>
            <person name="Gladieux P."/>
            <person name="Thoren M.H."/>
            <person name="Johannesson H."/>
        </authorList>
    </citation>
    <scope>NUCLEOTIDE SEQUENCE</scope>
    <source>
        <strain evidence="2">CBS 118394</strain>
    </source>
</reference>
<evidence type="ECO:0000313" key="2">
    <source>
        <dbReference type="EMBL" id="KAK3324877.1"/>
    </source>
</evidence>
<dbReference type="EMBL" id="JAUEDM010000002">
    <property type="protein sequence ID" value="KAK3324877.1"/>
    <property type="molecule type" value="Genomic_DNA"/>
</dbReference>
<dbReference type="Proteomes" id="UP001283341">
    <property type="component" value="Unassembled WGS sequence"/>
</dbReference>
<sequence length="322" mass="35336">MPVTAPVGWCLHNQLSRREGNVCHEEQLWLMRFLTSSSSGQRSLAVHPVILFICWGEPTPDSALPIGKQQVYLTRVTSMANSGSALVSVARALPRTVSNTRTWLSMAVGQRGDASEAYVVHQTPSLPPFLFQVSHHQDPGLEPEPANTIQSTPESVLHTTADRFALCRIPRPVQSSSQDELPEWLQRPGWQQLWKQLCIQHLKGSASSASILPQRSGRPRKPSARSYRTRVQLPLANGNSPPKRYCIIPSSSSANILPRRSGKTRPKQSTARIHGGSRFDIRIGISAYGTIRPCLSNADTPNRSVSTTQLHSKSGTFALSAG</sequence>
<evidence type="ECO:0000256" key="1">
    <source>
        <dbReference type="SAM" id="MobiDB-lite"/>
    </source>
</evidence>
<gene>
    <name evidence="2" type="ORF">B0H66DRAFT_587758</name>
</gene>
<feature type="region of interest" description="Disordered" evidence="1">
    <location>
        <begin position="208"/>
        <end position="227"/>
    </location>
</feature>
<accession>A0AAE0IH08</accession>